<accession>A0ABQ7I6B4</accession>
<protein>
    <submittedName>
        <fullName evidence="1">Uncharacterized protein</fullName>
    </submittedName>
</protein>
<comment type="caution">
    <text evidence="1">The sequence shown here is derived from an EMBL/GenBank/DDBJ whole genome shotgun (WGS) entry which is preliminary data.</text>
</comment>
<dbReference type="Proteomes" id="UP000783213">
    <property type="component" value="Unassembled WGS sequence"/>
</dbReference>
<evidence type="ECO:0000313" key="2">
    <source>
        <dbReference type="Proteomes" id="UP000783213"/>
    </source>
</evidence>
<dbReference type="RefSeq" id="XP_038804725.1">
    <property type="nucleotide sequence ID" value="XM_038958885.1"/>
</dbReference>
<keyword evidence="2" id="KW-1185">Reference proteome</keyword>
<reference evidence="1 2" key="1">
    <citation type="journal article" date="2020" name="Genome Biol. Evol.">
        <title>Comparative genomics of Sclerotiniaceae.</title>
        <authorList>
            <person name="Valero Jimenez C.A."/>
            <person name="Steentjes M."/>
            <person name="Scholten O.E."/>
            <person name="Van Kan J.A.L."/>
        </authorList>
    </citation>
    <scope>NUCLEOTIDE SEQUENCE [LARGE SCALE GENOMIC DNA]</scope>
    <source>
        <strain evidence="1 2">B1</strain>
    </source>
</reference>
<sequence>MPTYRVARVEWVRLDMIELDALTFLFRFFMQVNVSHSFINKESQEIVEFWQCPGERPYTSWIDSDGDMDSEQWTVDMIDGDMDSEQWTVDMTVEVYTEKSEERRRDYELG</sequence>
<gene>
    <name evidence="1" type="ORF">EAE98_011263</name>
</gene>
<proteinExistence type="predicted"/>
<evidence type="ECO:0000313" key="1">
    <source>
        <dbReference type="EMBL" id="KAF7915178.1"/>
    </source>
</evidence>
<name>A0ABQ7I6B4_9HELO</name>
<dbReference type="EMBL" id="RCSX01000046">
    <property type="protein sequence ID" value="KAF7915178.1"/>
    <property type="molecule type" value="Genomic_DNA"/>
</dbReference>
<organism evidence="1 2">
    <name type="scientific">Botrytis deweyae</name>
    <dbReference type="NCBI Taxonomy" id="2478750"/>
    <lineage>
        <taxon>Eukaryota</taxon>
        <taxon>Fungi</taxon>
        <taxon>Dikarya</taxon>
        <taxon>Ascomycota</taxon>
        <taxon>Pezizomycotina</taxon>
        <taxon>Leotiomycetes</taxon>
        <taxon>Helotiales</taxon>
        <taxon>Sclerotiniaceae</taxon>
        <taxon>Botrytis</taxon>
    </lineage>
</organism>
<dbReference type="GeneID" id="62238034"/>